<dbReference type="Gene3D" id="3.40.50.720">
    <property type="entry name" value="NAD(P)-binding Rossmann-like Domain"/>
    <property type="match status" value="1"/>
</dbReference>
<evidence type="ECO:0000313" key="2">
    <source>
        <dbReference type="EMBL" id="SFQ22074.1"/>
    </source>
</evidence>
<feature type="region of interest" description="Disordered" evidence="1">
    <location>
        <begin position="320"/>
        <end position="344"/>
    </location>
</feature>
<dbReference type="GeneID" id="99652538"/>
<organism evidence="2 3">
    <name type="scientific">Actinomadura madurae</name>
    <dbReference type="NCBI Taxonomy" id="1993"/>
    <lineage>
        <taxon>Bacteria</taxon>
        <taxon>Bacillati</taxon>
        <taxon>Actinomycetota</taxon>
        <taxon>Actinomycetes</taxon>
        <taxon>Streptosporangiales</taxon>
        <taxon>Thermomonosporaceae</taxon>
        <taxon>Actinomadura</taxon>
    </lineage>
</organism>
<evidence type="ECO:0000313" key="3">
    <source>
        <dbReference type="Proteomes" id="UP000183413"/>
    </source>
</evidence>
<evidence type="ECO:0000256" key="1">
    <source>
        <dbReference type="SAM" id="MobiDB-lite"/>
    </source>
</evidence>
<sequence>MSAPQIFEAGAIRRAIGFEDLVDPVAGALAAFSRGLGASPLAVFAPAGPDGDVHVKSAWLPGRPVFTVKVAAWFAARAARGLPGGSGYVAVHDAATGDLLALLQDEHHLSDVRTAAAGALAARLLAPRDARTLAVLGTGVQAYLQALAAIAERPIDTVLVWGRRADAARTLRAAISARAPRVTATVVANAREAVRLADVIVTATSSRRPIVAGSWLRPGQHVTAVGADDATKAELDPECFRRADLLVVDSRADAPVHAGDLRAALAAHAVTEAGIGAELGDLVPDGHARRSGTQITVARLIGLGVQDLAAAETVLPRLTAATPPEAGTPPPASVLDLHRTPETS</sequence>
<dbReference type="InterPro" id="IPR003462">
    <property type="entry name" value="ODC_Mu_crystall"/>
</dbReference>
<dbReference type="PIRSF" id="PIRSF001439">
    <property type="entry name" value="CryM"/>
    <property type="match status" value="1"/>
</dbReference>
<dbReference type="PANTHER" id="PTHR13812">
    <property type="entry name" value="KETIMINE REDUCTASE MU-CRYSTALLIN"/>
    <property type="match status" value="1"/>
</dbReference>
<dbReference type="InterPro" id="IPR023401">
    <property type="entry name" value="ODC_N"/>
</dbReference>
<keyword evidence="3" id="KW-1185">Reference proteome</keyword>
<protein>
    <submittedName>
        <fullName evidence="2">Ornithine cyclodeaminase</fullName>
    </submittedName>
</protein>
<dbReference type="RefSeq" id="WP_021591177.1">
    <property type="nucleotide sequence ID" value="NZ_CP083237.1"/>
</dbReference>
<proteinExistence type="predicted"/>
<accession>A0A1I5WQL4</accession>
<dbReference type="Pfam" id="PF02423">
    <property type="entry name" value="OCD_Mu_crystall"/>
    <property type="match status" value="1"/>
</dbReference>
<dbReference type="EMBL" id="FOVH01000024">
    <property type="protein sequence ID" value="SFQ22074.1"/>
    <property type="molecule type" value="Genomic_DNA"/>
</dbReference>
<gene>
    <name evidence="2" type="ORF">SAMN04489713_12487</name>
</gene>
<dbReference type="GO" id="GO:0005737">
    <property type="term" value="C:cytoplasm"/>
    <property type="evidence" value="ECO:0007669"/>
    <property type="project" value="TreeGrafter"/>
</dbReference>
<dbReference type="SUPFAM" id="SSF51735">
    <property type="entry name" value="NAD(P)-binding Rossmann-fold domains"/>
    <property type="match status" value="1"/>
</dbReference>
<dbReference type="Gene3D" id="3.30.1780.10">
    <property type="entry name" value="ornithine cyclodeaminase, domain 1"/>
    <property type="match status" value="1"/>
</dbReference>
<dbReference type="InterPro" id="IPR036291">
    <property type="entry name" value="NAD(P)-bd_dom_sf"/>
</dbReference>
<dbReference type="eggNOG" id="COG2423">
    <property type="taxonomic scope" value="Bacteria"/>
</dbReference>
<dbReference type="AlphaFoldDB" id="A0A1I5WQL4"/>
<dbReference type="STRING" id="1993.SAMN04489713_12487"/>
<name>A0A1I5WQL4_9ACTN</name>
<reference evidence="2 3" key="1">
    <citation type="submission" date="2016-10" db="EMBL/GenBank/DDBJ databases">
        <authorList>
            <person name="de Groot N.N."/>
        </authorList>
    </citation>
    <scope>NUCLEOTIDE SEQUENCE [LARGE SCALE GENOMIC DNA]</scope>
    <source>
        <strain evidence="2 3">DSM 43067</strain>
    </source>
</reference>
<dbReference type="PANTHER" id="PTHR13812:SF19">
    <property type="entry name" value="KETIMINE REDUCTASE MU-CRYSTALLIN"/>
    <property type="match status" value="1"/>
</dbReference>
<dbReference type="InParanoid" id="A0A1I5WQL4"/>
<dbReference type="Proteomes" id="UP000183413">
    <property type="component" value="Unassembled WGS sequence"/>
</dbReference>